<keyword evidence="4 7" id="KW-0812">Transmembrane</keyword>
<feature type="transmembrane region" description="Helical" evidence="7">
    <location>
        <begin position="192"/>
        <end position="214"/>
    </location>
</feature>
<dbReference type="GO" id="GO:0005886">
    <property type="term" value="C:plasma membrane"/>
    <property type="evidence" value="ECO:0007669"/>
    <property type="project" value="UniProtKB-SubCell"/>
</dbReference>
<evidence type="ECO:0000256" key="1">
    <source>
        <dbReference type="ARBA" id="ARBA00004651"/>
    </source>
</evidence>
<feature type="transmembrane region" description="Helical" evidence="7">
    <location>
        <begin position="357"/>
        <end position="376"/>
    </location>
</feature>
<gene>
    <name evidence="8" type="ORF">HMPREF1090_00984</name>
</gene>
<dbReference type="InterPro" id="IPR048279">
    <property type="entry name" value="MdtK-like"/>
</dbReference>
<evidence type="ECO:0000256" key="7">
    <source>
        <dbReference type="SAM" id="Phobius"/>
    </source>
</evidence>
<feature type="transmembrane region" description="Helical" evidence="7">
    <location>
        <begin position="235"/>
        <end position="259"/>
    </location>
</feature>
<feature type="transmembrane region" description="Helical" evidence="7">
    <location>
        <begin position="319"/>
        <end position="337"/>
    </location>
</feature>
<dbReference type="CDD" id="cd13138">
    <property type="entry name" value="MATE_yoeA_like"/>
    <property type="match status" value="1"/>
</dbReference>
<evidence type="ECO:0000256" key="4">
    <source>
        <dbReference type="ARBA" id="ARBA00022692"/>
    </source>
</evidence>
<dbReference type="EMBL" id="AGYR01000007">
    <property type="protein sequence ID" value="ENZ18668.1"/>
    <property type="molecule type" value="Genomic_DNA"/>
</dbReference>
<dbReference type="NCBIfam" id="TIGR00797">
    <property type="entry name" value="matE"/>
    <property type="match status" value="1"/>
</dbReference>
<feature type="transmembrane region" description="Helical" evidence="7">
    <location>
        <begin position="56"/>
        <end position="79"/>
    </location>
</feature>
<name>A0A0E2HF45_9FIRM</name>
<dbReference type="AlphaFoldDB" id="A0A0E2HF45"/>
<dbReference type="GO" id="GO:0042910">
    <property type="term" value="F:xenobiotic transmembrane transporter activity"/>
    <property type="evidence" value="ECO:0007669"/>
    <property type="project" value="InterPro"/>
</dbReference>
<reference evidence="8 9" key="1">
    <citation type="submission" date="2013-01" db="EMBL/GenBank/DDBJ databases">
        <title>The Genome Sequence of Clostridium clostridioforme 90A8.</title>
        <authorList>
            <consortium name="The Broad Institute Genome Sequencing Platform"/>
            <person name="Earl A."/>
            <person name="Ward D."/>
            <person name="Feldgarden M."/>
            <person name="Gevers D."/>
            <person name="Courvalin P."/>
            <person name="Lambert T."/>
            <person name="Walker B."/>
            <person name="Young S.K."/>
            <person name="Zeng Q."/>
            <person name="Gargeya S."/>
            <person name="Fitzgerald M."/>
            <person name="Haas B."/>
            <person name="Abouelleil A."/>
            <person name="Alvarado L."/>
            <person name="Arachchi H.M."/>
            <person name="Berlin A.M."/>
            <person name="Chapman S.B."/>
            <person name="Dewar J."/>
            <person name="Goldberg J."/>
            <person name="Griggs A."/>
            <person name="Gujja S."/>
            <person name="Hansen M."/>
            <person name="Howarth C."/>
            <person name="Imamovic A."/>
            <person name="Larimer J."/>
            <person name="McCowan C."/>
            <person name="Murphy C."/>
            <person name="Neiman D."/>
            <person name="Pearson M."/>
            <person name="Priest M."/>
            <person name="Roberts A."/>
            <person name="Saif S."/>
            <person name="Shea T."/>
            <person name="Sisk P."/>
            <person name="Sykes S."/>
            <person name="Wortman J."/>
            <person name="Nusbaum C."/>
            <person name="Birren B."/>
        </authorList>
    </citation>
    <scope>NUCLEOTIDE SEQUENCE [LARGE SCALE GENOMIC DNA]</scope>
    <source>
        <strain evidence="8 9">90A8</strain>
    </source>
</reference>
<dbReference type="PANTHER" id="PTHR43549">
    <property type="entry name" value="MULTIDRUG RESISTANCE PROTEIN YPNP-RELATED"/>
    <property type="match status" value="1"/>
</dbReference>
<keyword evidence="3" id="KW-1003">Cell membrane</keyword>
<evidence type="ECO:0000313" key="8">
    <source>
        <dbReference type="EMBL" id="ENZ18668.1"/>
    </source>
</evidence>
<feature type="transmembrane region" description="Helical" evidence="7">
    <location>
        <begin position="166"/>
        <end position="186"/>
    </location>
</feature>
<keyword evidence="2" id="KW-0813">Transport</keyword>
<dbReference type="RefSeq" id="WP_002583965.1">
    <property type="nucleotide sequence ID" value="NZ_KB850998.1"/>
</dbReference>
<dbReference type="HOGENOM" id="CLU_012893_5_0_9"/>
<evidence type="ECO:0000256" key="6">
    <source>
        <dbReference type="ARBA" id="ARBA00023136"/>
    </source>
</evidence>
<proteinExistence type="predicted"/>
<feature type="transmembrane region" description="Helical" evidence="7">
    <location>
        <begin position="136"/>
        <end position="154"/>
    </location>
</feature>
<comment type="subcellular location">
    <subcellularLocation>
        <location evidence="1">Cell membrane</location>
        <topology evidence="1">Multi-pass membrane protein</topology>
    </subcellularLocation>
</comment>
<evidence type="ECO:0000313" key="9">
    <source>
        <dbReference type="Proteomes" id="UP000013085"/>
    </source>
</evidence>
<feature type="transmembrane region" description="Helical" evidence="7">
    <location>
        <begin position="91"/>
        <end position="116"/>
    </location>
</feature>
<sequence length="460" mass="48770">MNDNQNLTTGNVPIKLIVFALPLLAANLLQSFYGLVDMVVVGRIVGENGLAAISNASMISFIISSVCIGITMGGTVLAAQYKGAKDECGQIETIGTLFTISLIAAVLVTAAGLSAYGPLFQILNVPAAAMEDACGYMKIICFGIVFVFGYNAVCSILKGWGDAKSPLYFVAVATAVNIVLDLLLVGPFGMGTKGAACATIFSQGISFVIAVIHLKRKNFVFDFQLPHFSIKTHKLAAILKVGLPTAVQMVVVNLSYLLITGMLNQFGVSVAAASGVGLKINTFAGMPCWAIGQAVTAMAGQNIGAGDTKRVRKTTKTGLCLNLLITLTMVLLVQAFGEQLILLFTPASPEMITEGILYLRICCSVNSLVYAAMYTFDSFAIGIGSANIAMINALLDAVIVRLPVSWLLAFPCGLGFPGVYIGQALSPLLPAVVGLLYFKSKGWENKRILRQHSRTYHTKI</sequence>
<keyword evidence="6 7" id="KW-0472">Membrane</keyword>
<evidence type="ECO:0000256" key="5">
    <source>
        <dbReference type="ARBA" id="ARBA00022989"/>
    </source>
</evidence>
<accession>A0A0E2HF45</accession>
<dbReference type="InterPro" id="IPR052031">
    <property type="entry name" value="Membrane_Transporter-Flippase"/>
</dbReference>
<dbReference type="InterPro" id="IPR002528">
    <property type="entry name" value="MATE_fam"/>
</dbReference>
<feature type="transmembrane region" description="Helical" evidence="7">
    <location>
        <begin position="388"/>
        <end position="408"/>
    </location>
</feature>
<organism evidence="8 9">
    <name type="scientific">[Clostridium] clostridioforme 90A8</name>
    <dbReference type="NCBI Taxonomy" id="999408"/>
    <lineage>
        <taxon>Bacteria</taxon>
        <taxon>Bacillati</taxon>
        <taxon>Bacillota</taxon>
        <taxon>Clostridia</taxon>
        <taxon>Lachnospirales</taxon>
        <taxon>Lachnospiraceae</taxon>
        <taxon>Enterocloster</taxon>
    </lineage>
</organism>
<dbReference type="Pfam" id="PF01554">
    <property type="entry name" value="MatE"/>
    <property type="match status" value="2"/>
</dbReference>
<protein>
    <submittedName>
        <fullName evidence="8">MATE efflux family protein</fullName>
    </submittedName>
</protein>
<evidence type="ECO:0000256" key="2">
    <source>
        <dbReference type="ARBA" id="ARBA00022448"/>
    </source>
</evidence>
<evidence type="ECO:0000256" key="3">
    <source>
        <dbReference type="ARBA" id="ARBA00022475"/>
    </source>
</evidence>
<dbReference type="PANTHER" id="PTHR43549:SF3">
    <property type="entry name" value="MULTIDRUG RESISTANCE PROTEIN YPNP-RELATED"/>
    <property type="match status" value="1"/>
</dbReference>
<dbReference type="Proteomes" id="UP000013085">
    <property type="component" value="Unassembled WGS sequence"/>
</dbReference>
<dbReference type="PATRIC" id="fig|999408.3.peg.1052"/>
<feature type="transmembrane region" description="Helical" evidence="7">
    <location>
        <begin position="12"/>
        <end position="36"/>
    </location>
</feature>
<dbReference type="PIRSF" id="PIRSF006603">
    <property type="entry name" value="DinF"/>
    <property type="match status" value="1"/>
</dbReference>
<keyword evidence="5 7" id="KW-1133">Transmembrane helix</keyword>
<feature type="transmembrane region" description="Helical" evidence="7">
    <location>
        <begin position="279"/>
        <end position="299"/>
    </location>
</feature>
<dbReference type="GO" id="GO:0015297">
    <property type="term" value="F:antiporter activity"/>
    <property type="evidence" value="ECO:0007669"/>
    <property type="project" value="InterPro"/>
</dbReference>
<feature type="transmembrane region" description="Helical" evidence="7">
    <location>
        <begin position="420"/>
        <end position="438"/>
    </location>
</feature>
<comment type="caution">
    <text evidence="8">The sequence shown here is derived from an EMBL/GenBank/DDBJ whole genome shotgun (WGS) entry which is preliminary data.</text>
</comment>